<dbReference type="RefSeq" id="WP_209595030.1">
    <property type="nucleotide sequence ID" value="NZ_JAGJCF010000009.1"/>
</dbReference>
<evidence type="ECO:0000256" key="7">
    <source>
        <dbReference type="ARBA" id="ARBA00023134"/>
    </source>
</evidence>
<keyword evidence="8 10" id="KW-0717">Septation</keyword>
<evidence type="ECO:0000256" key="3">
    <source>
        <dbReference type="ARBA" id="ARBA00022618"/>
    </source>
</evidence>
<dbReference type="Proteomes" id="UP000678276">
    <property type="component" value="Unassembled WGS sequence"/>
</dbReference>
<keyword evidence="3 10" id="KW-0132">Cell division</keyword>
<dbReference type="InterPro" id="IPR027417">
    <property type="entry name" value="P-loop_NTPase"/>
</dbReference>
<evidence type="ECO:0000256" key="9">
    <source>
        <dbReference type="ARBA" id="ARBA00023306"/>
    </source>
</evidence>
<dbReference type="Pfam" id="PF01926">
    <property type="entry name" value="MMR_HSR1"/>
    <property type="match status" value="1"/>
</dbReference>
<proteinExistence type="inferred from homology"/>
<keyword evidence="4" id="KW-0479">Metal-binding</keyword>
<gene>
    <name evidence="10" type="primary">engB</name>
    <name evidence="12" type="ORF">J6595_13165</name>
</gene>
<evidence type="ECO:0000256" key="2">
    <source>
        <dbReference type="ARBA" id="ARBA00009638"/>
    </source>
</evidence>
<evidence type="ECO:0000256" key="6">
    <source>
        <dbReference type="ARBA" id="ARBA00022842"/>
    </source>
</evidence>
<dbReference type="PROSITE" id="PS51706">
    <property type="entry name" value="G_ENGB"/>
    <property type="match status" value="1"/>
</dbReference>
<evidence type="ECO:0000313" key="13">
    <source>
        <dbReference type="Proteomes" id="UP000678276"/>
    </source>
</evidence>
<dbReference type="InterPro" id="IPR030393">
    <property type="entry name" value="G_ENGB_dom"/>
</dbReference>
<dbReference type="PANTHER" id="PTHR11649:SF13">
    <property type="entry name" value="ENGB-TYPE G DOMAIN-CONTAINING PROTEIN"/>
    <property type="match status" value="1"/>
</dbReference>
<comment type="caution">
    <text evidence="12">The sequence shown here is derived from an EMBL/GenBank/DDBJ whole genome shotgun (WGS) entry which is preliminary data.</text>
</comment>
<keyword evidence="7 10" id="KW-0342">GTP-binding</keyword>
<sequence>MTPPDAPSTEASEADRRFFAKPWVFVRGVPALKFLPPEGPPEIAFAGRSNVGKSSLINALLGQKGLARTSNTPGRTQELNFFVPDGYGVVEAGLPPIVLVDMPGYGYAKAPKDQVDAWTRLVFDYLRGRPSLKRVFLLIDARHGIKANDEEVMKLLDKAAMSYQIVLTKTDKIKAPAVDKLVVETLERTKKRPAAFPSLIVTSSEKGVGLDDLREAVLTLAE</sequence>
<protein>
    <recommendedName>
        <fullName evidence="10">Probable GTP-binding protein EngB</fullName>
    </recommendedName>
</protein>
<keyword evidence="9 10" id="KW-0131">Cell cycle</keyword>
<feature type="domain" description="EngB-type G" evidence="11">
    <location>
        <begin position="39"/>
        <end position="222"/>
    </location>
</feature>
<evidence type="ECO:0000256" key="4">
    <source>
        <dbReference type="ARBA" id="ARBA00022723"/>
    </source>
</evidence>
<dbReference type="PANTHER" id="PTHR11649">
    <property type="entry name" value="MSS1/TRME-RELATED GTP-BINDING PROTEIN"/>
    <property type="match status" value="1"/>
</dbReference>
<evidence type="ECO:0000256" key="5">
    <source>
        <dbReference type="ARBA" id="ARBA00022741"/>
    </source>
</evidence>
<dbReference type="CDD" id="cd01876">
    <property type="entry name" value="YihA_EngB"/>
    <property type="match status" value="1"/>
</dbReference>
<comment type="cofactor">
    <cofactor evidence="1">
        <name>Mg(2+)</name>
        <dbReference type="ChEBI" id="CHEBI:18420"/>
    </cofactor>
</comment>
<dbReference type="HAMAP" id="MF_00321">
    <property type="entry name" value="GTPase_EngB"/>
    <property type="match status" value="1"/>
</dbReference>
<evidence type="ECO:0000256" key="8">
    <source>
        <dbReference type="ARBA" id="ARBA00023210"/>
    </source>
</evidence>
<keyword evidence="13" id="KW-1185">Reference proteome</keyword>
<name>A0ABS4BIE1_9HYPH</name>
<dbReference type="InterPro" id="IPR006073">
    <property type="entry name" value="GTP-bd"/>
</dbReference>
<comment type="function">
    <text evidence="10">Necessary for normal cell division and for the maintenance of normal septation.</text>
</comment>
<comment type="similarity">
    <text evidence="2 10">Belongs to the TRAFAC class TrmE-Era-EngA-EngB-Septin-like GTPase superfamily. EngB GTPase family.</text>
</comment>
<dbReference type="NCBIfam" id="TIGR03598">
    <property type="entry name" value="GTPase_YsxC"/>
    <property type="match status" value="1"/>
</dbReference>
<evidence type="ECO:0000259" key="11">
    <source>
        <dbReference type="PROSITE" id="PS51706"/>
    </source>
</evidence>
<accession>A0ABS4BIE1</accession>
<keyword evidence="6" id="KW-0460">Magnesium</keyword>
<evidence type="ECO:0000313" key="12">
    <source>
        <dbReference type="EMBL" id="MBP0616532.1"/>
    </source>
</evidence>
<dbReference type="SUPFAM" id="SSF52540">
    <property type="entry name" value="P-loop containing nucleoside triphosphate hydrolases"/>
    <property type="match status" value="1"/>
</dbReference>
<evidence type="ECO:0000256" key="10">
    <source>
        <dbReference type="HAMAP-Rule" id="MF_00321"/>
    </source>
</evidence>
<reference evidence="12 13" key="1">
    <citation type="submission" date="2021-04" db="EMBL/GenBank/DDBJ databases">
        <title>Whole genome sequence of Jiella sp. KSK16Y-1.</title>
        <authorList>
            <person name="Tuo L."/>
        </authorList>
    </citation>
    <scope>NUCLEOTIDE SEQUENCE [LARGE SCALE GENOMIC DNA]</scope>
    <source>
        <strain evidence="12 13">KSK16Y-1</strain>
    </source>
</reference>
<keyword evidence="5 10" id="KW-0547">Nucleotide-binding</keyword>
<dbReference type="InterPro" id="IPR019987">
    <property type="entry name" value="GTP-bd_ribosome_bio_YsxC"/>
</dbReference>
<evidence type="ECO:0000256" key="1">
    <source>
        <dbReference type="ARBA" id="ARBA00001946"/>
    </source>
</evidence>
<dbReference type="Gene3D" id="3.40.50.300">
    <property type="entry name" value="P-loop containing nucleotide triphosphate hydrolases"/>
    <property type="match status" value="1"/>
</dbReference>
<organism evidence="12 13">
    <name type="scientific">Jiella mangrovi</name>
    <dbReference type="NCBI Taxonomy" id="2821407"/>
    <lineage>
        <taxon>Bacteria</taxon>
        <taxon>Pseudomonadati</taxon>
        <taxon>Pseudomonadota</taxon>
        <taxon>Alphaproteobacteria</taxon>
        <taxon>Hyphomicrobiales</taxon>
        <taxon>Aurantimonadaceae</taxon>
        <taxon>Jiella</taxon>
    </lineage>
</organism>
<dbReference type="EMBL" id="JAGJCF010000009">
    <property type="protein sequence ID" value="MBP0616532.1"/>
    <property type="molecule type" value="Genomic_DNA"/>
</dbReference>